<proteinExistence type="predicted"/>
<feature type="domain" description="DUF6285" evidence="1">
    <location>
        <begin position="28"/>
        <end position="112"/>
    </location>
</feature>
<dbReference type="AlphaFoldDB" id="A0A0N1KR81"/>
<dbReference type="Proteomes" id="UP000053099">
    <property type="component" value="Unassembled WGS sequence"/>
</dbReference>
<protein>
    <recommendedName>
        <fullName evidence="1">DUF6285 domain-containing protein</fullName>
    </recommendedName>
</protein>
<sequence length="117" mass="12933">MRDRPTAAELLEAVGEFLERELLPALEDPRLRFQTLVALNALGIARRELALGEALEGEEGRELAALLGREGPLGELLRTLAARIREGQAPPGTLAFLKAHVGRKLRIASPRYLERYP</sequence>
<name>A0A0N1KR81_THESC</name>
<comment type="caution">
    <text evidence="2">The sequence shown here is derived from an EMBL/GenBank/DDBJ whole genome shotgun (WGS) entry which is preliminary data.</text>
</comment>
<accession>A0A0N1KR81</accession>
<evidence type="ECO:0000313" key="2">
    <source>
        <dbReference type="EMBL" id="KPD32361.1"/>
    </source>
</evidence>
<dbReference type="InterPro" id="IPR046252">
    <property type="entry name" value="DUF6285"/>
</dbReference>
<reference evidence="2 3" key="1">
    <citation type="submission" date="2015-09" db="EMBL/GenBank/DDBJ databases">
        <title>Draft genome sequence of Thermus scotoductus strain K1 isolated from a geothermal spring in Nagorno-Karabakh, Armenia.</title>
        <authorList>
            <person name="Saghatelyan A."/>
            <person name="Poghosyan L."/>
            <person name="Panosyan H."/>
            <person name="Birkeland N.-K."/>
        </authorList>
    </citation>
    <scope>NUCLEOTIDE SEQUENCE [LARGE SCALE GENOMIC DNA]</scope>
    <source>
        <strain evidence="2 3">K1</strain>
    </source>
</reference>
<organism evidence="2 3">
    <name type="scientific">Thermus scotoductus</name>
    <dbReference type="NCBI Taxonomy" id="37636"/>
    <lineage>
        <taxon>Bacteria</taxon>
        <taxon>Thermotogati</taxon>
        <taxon>Deinococcota</taxon>
        <taxon>Deinococci</taxon>
        <taxon>Thermales</taxon>
        <taxon>Thermaceae</taxon>
        <taxon>Thermus</taxon>
    </lineage>
</organism>
<gene>
    <name evidence="2" type="ORF">AN926_04370</name>
</gene>
<dbReference type="EMBL" id="LJJR01000008">
    <property type="protein sequence ID" value="KPD32361.1"/>
    <property type="molecule type" value="Genomic_DNA"/>
</dbReference>
<dbReference type="PATRIC" id="fig|37636.3.peg.2623"/>
<dbReference type="Pfam" id="PF19802">
    <property type="entry name" value="DUF6285"/>
    <property type="match status" value="1"/>
</dbReference>
<evidence type="ECO:0000259" key="1">
    <source>
        <dbReference type="Pfam" id="PF19802"/>
    </source>
</evidence>
<evidence type="ECO:0000313" key="3">
    <source>
        <dbReference type="Proteomes" id="UP000053099"/>
    </source>
</evidence>